<evidence type="ECO:0000313" key="1">
    <source>
        <dbReference type="EMBL" id="ELW67438.1"/>
    </source>
</evidence>
<name>L9KXJ7_TUPCH</name>
<evidence type="ECO:0000313" key="2">
    <source>
        <dbReference type="Proteomes" id="UP000011518"/>
    </source>
</evidence>
<organism evidence="1 2">
    <name type="scientific">Tupaia chinensis</name>
    <name type="common">Chinese tree shrew</name>
    <name type="synonym">Tupaia belangeri chinensis</name>
    <dbReference type="NCBI Taxonomy" id="246437"/>
    <lineage>
        <taxon>Eukaryota</taxon>
        <taxon>Metazoa</taxon>
        <taxon>Chordata</taxon>
        <taxon>Craniata</taxon>
        <taxon>Vertebrata</taxon>
        <taxon>Euteleostomi</taxon>
        <taxon>Mammalia</taxon>
        <taxon>Eutheria</taxon>
        <taxon>Euarchontoglires</taxon>
        <taxon>Scandentia</taxon>
        <taxon>Tupaiidae</taxon>
        <taxon>Tupaia</taxon>
    </lineage>
</organism>
<keyword evidence="2" id="KW-1185">Reference proteome</keyword>
<dbReference type="EMBL" id="KB320613">
    <property type="protein sequence ID" value="ELW67438.1"/>
    <property type="molecule type" value="Genomic_DNA"/>
</dbReference>
<sequence>MAAALGDEWMDLQHCLQCEGASPESGSCSAKRCPHPPALRSQPVVSPGVLAGFLASSQHRGAPDQDNTQDANLVLDLEFVGPW</sequence>
<proteinExistence type="predicted"/>
<reference evidence="2" key="2">
    <citation type="journal article" date="2013" name="Nat. Commun.">
        <title>Genome of the Chinese tree shrew.</title>
        <authorList>
            <person name="Fan Y."/>
            <person name="Huang Z.Y."/>
            <person name="Cao C.C."/>
            <person name="Chen C.S."/>
            <person name="Chen Y.X."/>
            <person name="Fan D.D."/>
            <person name="He J."/>
            <person name="Hou H.L."/>
            <person name="Hu L."/>
            <person name="Hu X.T."/>
            <person name="Jiang X.T."/>
            <person name="Lai R."/>
            <person name="Lang Y.S."/>
            <person name="Liang B."/>
            <person name="Liao S.G."/>
            <person name="Mu D."/>
            <person name="Ma Y.Y."/>
            <person name="Niu Y.Y."/>
            <person name="Sun X.Q."/>
            <person name="Xia J.Q."/>
            <person name="Xiao J."/>
            <person name="Xiong Z.Q."/>
            <person name="Xu L."/>
            <person name="Yang L."/>
            <person name="Zhang Y."/>
            <person name="Zhao W."/>
            <person name="Zhao X.D."/>
            <person name="Zheng Y.T."/>
            <person name="Zhou J.M."/>
            <person name="Zhu Y.B."/>
            <person name="Zhang G.J."/>
            <person name="Wang J."/>
            <person name="Yao Y.G."/>
        </authorList>
    </citation>
    <scope>NUCLEOTIDE SEQUENCE [LARGE SCALE GENOMIC DNA]</scope>
</reference>
<reference evidence="2" key="1">
    <citation type="submission" date="2012-07" db="EMBL/GenBank/DDBJ databases">
        <title>Genome of the Chinese tree shrew, a rising model animal genetically related to primates.</title>
        <authorList>
            <person name="Zhang G."/>
            <person name="Fan Y."/>
            <person name="Yao Y."/>
            <person name="Huang Z."/>
        </authorList>
    </citation>
    <scope>NUCLEOTIDE SEQUENCE [LARGE SCALE GENOMIC DNA]</scope>
</reference>
<accession>L9KXJ7</accession>
<dbReference type="Proteomes" id="UP000011518">
    <property type="component" value="Unassembled WGS sequence"/>
</dbReference>
<dbReference type="AlphaFoldDB" id="L9KXJ7"/>
<gene>
    <name evidence="1" type="ORF">TREES_T100018495</name>
</gene>
<protein>
    <submittedName>
        <fullName evidence="1">Uncharacterized protein</fullName>
    </submittedName>
</protein>
<dbReference type="InParanoid" id="L9KXJ7"/>